<name>A0A7R9K7Z1_TIMGE</name>
<gene>
    <name evidence="1" type="ORF">TGEB3V08_LOCUS9597</name>
</gene>
<reference evidence="1" key="1">
    <citation type="submission" date="2020-11" db="EMBL/GenBank/DDBJ databases">
        <authorList>
            <person name="Tran Van P."/>
        </authorList>
    </citation>
    <scope>NUCLEOTIDE SEQUENCE</scope>
</reference>
<accession>A0A7R9K7Z1</accession>
<evidence type="ECO:0000313" key="1">
    <source>
        <dbReference type="EMBL" id="CAD7605719.1"/>
    </source>
</evidence>
<dbReference type="EMBL" id="OE844587">
    <property type="protein sequence ID" value="CAD7605719.1"/>
    <property type="molecule type" value="Genomic_DNA"/>
</dbReference>
<protein>
    <submittedName>
        <fullName evidence="1">Uncharacterized protein</fullName>
    </submittedName>
</protein>
<proteinExistence type="predicted"/>
<sequence length="182" mass="20523">MTQSVVSAVNYLCFKFVDTTISSWKEAVINMEFNKPKSLNLAGDSAKNFYEFQEEVLENFEETETRTKSAGVQIARLRNLLGRDAVRHYKILTTIKPEEERINVYSEVLTETSTRFFTKMKIICVTLLAIQLAIGASSQGKFEADSYMEELLASTKSFLEEYDGSATLGDIDQPVDVEVCSL</sequence>
<organism evidence="1">
    <name type="scientific">Timema genevievae</name>
    <name type="common">Walking stick</name>
    <dbReference type="NCBI Taxonomy" id="629358"/>
    <lineage>
        <taxon>Eukaryota</taxon>
        <taxon>Metazoa</taxon>
        <taxon>Ecdysozoa</taxon>
        <taxon>Arthropoda</taxon>
        <taxon>Hexapoda</taxon>
        <taxon>Insecta</taxon>
        <taxon>Pterygota</taxon>
        <taxon>Neoptera</taxon>
        <taxon>Polyneoptera</taxon>
        <taxon>Phasmatodea</taxon>
        <taxon>Timematodea</taxon>
        <taxon>Timematoidea</taxon>
        <taxon>Timematidae</taxon>
        <taxon>Timema</taxon>
    </lineage>
</organism>
<dbReference type="AlphaFoldDB" id="A0A7R9K7Z1"/>